<dbReference type="Gene3D" id="2.40.30.10">
    <property type="entry name" value="Translation factors"/>
    <property type="match status" value="2"/>
</dbReference>
<dbReference type="CDD" id="cd03704">
    <property type="entry name" value="eRF3_C_III"/>
    <property type="match status" value="1"/>
</dbReference>
<evidence type="ECO:0000256" key="8">
    <source>
        <dbReference type="ARBA" id="ARBA00022917"/>
    </source>
</evidence>
<dbReference type="InterPro" id="IPR009000">
    <property type="entry name" value="Transl_B-barrel_sf"/>
</dbReference>
<evidence type="ECO:0000313" key="17">
    <source>
        <dbReference type="Proteomes" id="UP000612746"/>
    </source>
</evidence>
<dbReference type="GO" id="GO:0002184">
    <property type="term" value="P:cytoplasmic translational termination"/>
    <property type="evidence" value="ECO:0007669"/>
    <property type="project" value="UniProtKB-ARBA"/>
</dbReference>
<dbReference type="SUPFAM" id="SSF52540">
    <property type="entry name" value="P-loop containing nucleoside triphosphate hydrolases"/>
    <property type="match status" value="1"/>
</dbReference>
<evidence type="ECO:0000256" key="5">
    <source>
        <dbReference type="ARBA" id="ARBA00022553"/>
    </source>
</evidence>
<dbReference type="OrthoDB" id="342024at2759"/>
<dbReference type="PROSITE" id="PS00301">
    <property type="entry name" value="G_TR_1"/>
    <property type="match status" value="1"/>
</dbReference>
<dbReference type="InterPro" id="IPR009001">
    <property type="entry name" value="Transl_elong_EF1A/Init_IF2_C"/>
</dbReference>
<reference evidence="16" key="1">
    <citation type="submission" date="2020-12" db="EMBL/GenBank/DDBJ databases">
        <title>Metabolic potential, ecology and presence of endohyphal bacteria is reflected in genomic diversity of Mucoromycotina.</title>
        <authorList>
            <person name="Muszewska A."/>
            <person name="Okrasinska A."/>
            <person name="Steczkiewicz K."/>
            <person name="Drgas O."/>
            <person name="Orlowska M."/>
            <person name="Perlinska-Lenart U."/>
            <person name="Aleksandrzak-Piekarczyk T."/>
            <person name="Szatraj K."/>
            <person name="Zielenkiewicz U."/>
            <person name="Pilsyk S."/>
            <person name="Malc E."/>
            <person name="Mieczkowski P."/>
            <person name="Kruszewska J.S."/>
            <person name="Biernat P."/>
            <person name="Pawlowska J."/>
        </authorList>
    </citation>
    <scope>NUCLEOTIDE SEQUENCE</scope>
    <source>
        <strain evidence="16">WA0000051536</strain>
    </source>
</reference>
<proteinExistence type="inferred from homology"/>
<evidence type="ECO:0000256" key="4">
    <source>
        <dbReference type="ARBA" id="ARBA00022490"/>
    </source>
</evidence>
<evidence type="ECO:0000256" key="1">
    <source>
        <dbReference type="ARBA" id="ARBA00004496"/>
    </source>
</evidence>
<evidence type="ECO:0000256" key="13">
    <source>
        <dbReference type="ARBA" id="ARBA00031881"/>
    </source>
</evidence>
<dbReference type="InterPro" id="IPR031157">
    <property type="entry name" value="G_TR_CS"/>
</dbReference>
<evidence type="ECO:0000256" key="3">
    <source>
        <dbReference type="ARBA" id="ARBA00015765"/>
    </source>
</evidence>
<dbReference type="Gene3D" id="3.40.50.300">
    <property type="entry name" value="P-loop containing nucleotide triphosphate hydrolases"/>
    <property type="match status" value="1"/>
</dbReference>
<evidence type="ECO:0000256" key="6">
    <source>
        <dbReference type="ARBA" id="ARBA00022737"/>
    </source>
</evidence>
<dbReference type="EMBL" id="JAEPRA010000007">
    <property type="protein sequence ID" value="KAG2182711.1"/>
    <property type="molecule type" value="Genomic_DNA"/>
</dbReference>
<dbReference type="AlphaFoldDB" id="A0A8H7PYY8"/>
<keyword evidence="6" id="KW-0677">Repeat</keyword>
<dbReference type="InterPro" id="IPR004161">
    <property type="entry name" value="EFTu-like_2"/>
</dbReference>
<dbReference type="PROSITE" id="PS51722">
    <property type="entry name" value="G_TR_2"/>
    <property type="match status" value="1"/>
</dbReference>
<dbReference type="PANTHER" id="PTHR23115">
    <property type="entry name" value="TRANSLATION FACTOR"/>
    <property type="match status" value="1"/>
</dbReference>
<keyword evidence="7" id="KW-0547">Nucleotide-binding</keyword>
<dbReference type="SUPFAM" id="SSF50465">
    <property type="entry name" value="EF-Tu/eEF-1alpha/eIF2-gamma C-terminal domain"/>
    <property type="match status" value="1"/>
</dbReference>
<dbReference type="GO" id="GO:0003747">
    <property type="term" value="F:translation release factor activity"/>
    <property type="evidence" value="ECO:0007669"/>
    <property type="project" value="InterPro"/>
</dbReference>
<dbReference type="SUPFAM" id="SSF50447">
    <property type="entry name" value="Translation proteins"/>
    <property type="match status" value="1"/>
</dbReference>
<dbReference type="Pfam" id="PF00009">
    <property type="entry name" value="GTP_EFTU"/>
    <property type="match status" value="1"/>
</dbReference>
<dbReference type="Pfam" id="PF22594">
    <property type="entry name" value="GTP-eEF1A_C"/>
    <property type="match status" value="1"/>
</dbReference>
<feature type="domain" description="Tr-type G" evidence="15">
    <location>
        <begin position="294"/>
        <end position="533"/>
    </location>
</feature>
<organism evidence="16 17">
    <name type="scientific">Umbelopsis vinacea</name>
    <dbReference type="NCBI Taxonomy" id="44442"/>
    <lineage>
        <taxon>Eukaryota</taxon>
        <taxon>Fungi</taxon>
        <taxon>Fungi incertae sedis</taxon>
        <taxon>Mucoromycota</taxon>
        <taxon>Mucoromycotina</taxon>
        <taxon>Umbelopsidomycetes</taxon>
        <taxon>Umbelopsidales</taxon>
        <taxon>Umbelopsidaceae</taxon>
        <taxon>Umbelopsis</taxon>
    </lineage>
</organism>
<evidence type="ECO:0000256" key="7">
    <source>
        <dbReference type="ARBA" id="ARBA00022741"/>
    </source>
</evidence>
<dbReference type="InterPro" id="IPR003285">
    <property type="entry name" value="Sup35"/>
</dbReference>
<keyword evidence="8" id="KW-0648">Protein biosynthesis</keyword>
<evidence type="ECO:0000313" key="16">
    <source>
        <dbReference type="EMBL" id="KAG2182711.1"/>
    </source>
</evidence>
<comment type="subcellular location">
    <subcellularLocation>
        <location evidence="1">Cytoplasm</location>
    </subcellularLocation>
</comment>
<protein>
    <recommendedName>
        <fullName evidence="3">Eukaryotic peptide chain release factor GTP-binding subunit</fullName>
    </recommendedName>
    <alternativeName>
        <fullName evidence="13">ERF-3</fullName>
    </alternativeName>
    <alternativeName>
        <fullName evidence="12">ERF2</fullName>
    </alternativeName>
    <alternativeName>
        <fullName evidence="10">Polypeptide release factor 3</fullName>
    </alternativeName>
    <alternativeName>
        <fullName evidence="11">Translation release factor 3</fullName>
    </alternativeName>
</protein>
<dbReference type="GO" id="GO:0005829">
    <property type="term" value="C:cytosol"/>
    <property type="evidence" value="ECO:0007669"/>
    <property type="project" value="GOC"/>
</dbReference>
<gene>
    <name evidence="16" type="ORF">INT44_005691</name>
</gene>
<sequence length="731" mass="80124">MSTFDEDRRTGRELIVSPCGVSSGVFNSAAAALANMVSLAATSPKSASIRLRRVSIASMYPLGGPRFAPYVAQITHLLGRIFVCTQVAELLTVTTHWNQPVAFDLFPATQVTIVHSEGLKMAYHRRDPIRHGRIVFKSIMSQNTDSIEKGTSKLSLNPNANEWKPSFSATEFVPSWMAKPAAAAAPAAPAAPAKVLSIGTPSNDAPAKTEAPKVISIGSSAPKAEEANPAKVEAPKPAAPKPAEKKPESKPASRSATPKPTKKAEESAKPEEVANVEEDLEAVDDEVLEDLYGKEHLNVVFMGHVDAGKSTMGGNILFLTGMVDKRTMEKYEKEAKEAGRESWYLSWALDTNTEERAKGKTVECGRAYFETDKRRYTILDAPGHKNYVPSMISGASQADVGVLVISARKGEFETGYERGGQTREHTMLAKTSGINKLIVVVNKMDDPTVGWDKESLTSPSLSHRYDEIVSKFNPFLKGTGYNPKTDVTWMPVSGFTGANIKERSKDCTWYNGPSLLEFLDNMQTVDRKINAPLMMPINEKYKDMGTIVVGKVESGKVKKGQSIMLMPNKRVCEVSAIFNETEDEVDHAICGDNVRLRLKNVEEDEISNGFVVCDMKKPVKTTNVFEAQLAILDHKNIICAGYTAVLHIHTGIEEITLSALLHLIDKKTGRRTKRPPQFVKQGQKAIVRIETAQPVCVETFEDYPQLGRFTVRDEGKTIAIGKVTKVLDPTA</sequence>
<dbReference type="InterPro" id="IPR054696">
    <property type="entry name" value="GTP-eEF1A_C"/>
</dbReference>
<dbReference type="Proteomes" id="UP000612746">
    <property type="component" value="Unassembled WGS sequence"/>
</dbReference>
<evidence type="ECO:0000256" key="10">
    <source>
        <dbReference type="ARBA" id="ARBA00029585"/>
    </source>
</evidence>
<dbReference type="PRINTS" id="PR00315">
    <property type="entry name" value="ELONGATNFCT"/>
</dbReference>
<comment type="similarity">
    <text evidence="2">Belongs to the TRAFAC class translation factor GTPase superfamily. Classic translation factor GTPase family. EF-Tu/EF-1A subfamily.</text>
</comment>
<accession>A0A8H7PYY8</accession>
<dbReference type="FunFam" id="2.40.30.10:FF:000017">
    <property type="entry name" value="Eukaryotic peptide chain release factor GTP-binding subunit"/>
    <property type="match status" value="1"/>
</dbReference>
<dbReference type="PRINTS" id="PR01343">
    <property type="entry name" value="YEASTERF"/>
</dbReference>
<name>A0A8H7PYY8_9FUNG</name>
<dbReference type="GO" id="GO:0018444">
    <property type="term" value="C:translation release factor complex"/>
    <property type="evidence" value="ECO:0007669"/>
    <property type="project" value="UniProtKB-ARBA"/>
</dbReference>
<keyword evidence="17" id="KW-1185">Reference proteome</keyword>
<keyword evidence="4" id="KW-0963">Cytoplasm</keyword>
<dbReference type="GO" id="GO:0000288">
    <property type="term" value="P:nuclear-transcribed mRNA catabolic process, deadenylation-dependent decay"/>
    <property type="evidence" value="ECO:0007669"/>
    <property type="project" value="InterPro"/>
</dbReference>
<evidence type="ECO:0000256" key="12">
    <source>
        <dbReference type="ARBA" id="ARBA00030845"/>
    </source>
</evidence>
<dbReference type="FunFam" id="2.40.30.10:FF:000020">
    <property type="entry name" value="Translation elongation factor EF-1"/>
    <property type="match status" value="1"/>
</dbReference>
<feature type="compositionally biased region" description="Basic and acidic residues" evidence="14">
    <location>
        <begin position="262"/>
        <end position="272"/>
    </location>
</feature>
<dbReference type="InterPro" id="IPR050100">
    <property type="entry name" value="TRAFAC_GTPase_members"/>
</dbReference>
<evidence type="ECO:0000256" key="2">
    <source>
        <dbReference type="ARBA" id="ARBA00007249"/>
    </source>
</evidence>
<dbReference type="InterPro" id="IPR000795">
    <property type="entry name" value="T_Tr_GTP-bd_dom"/>
</dbReference>
<dbReference type="InterPro" id="IPR027417">
    <property type="entry name" value="P-loop_NTPase"/>
</dbReference>
<feature type="compositionally biased region" description="Basic and acidic residues" evidence="14">
    <location>
        <begin position="242"/>
        <end position="251"/>
    </location>
</feature>
<evidence type="ECO:0000256" key="9">
    <source>
        <dbReference type="ARBA" id="ARBA00023134"/>
    </source>
</evidence>
<feature type="region of interest" description="Disordered" evidence="14">
    <location>
        <begin position="201"/>
        <end position="281"/>
    </location>
</feature>
<dbReference type="GO" id="GO:0003924">
    <property type="term" value="F:GTPase activity"/>
    <property type="evidence" value="ECO:0007669"/>
    <property type="project" value="InterPro"/>
</dbReference>
<keyword evidence="9" id="KW-0342">GTP-binding</keyword>
<dbReference type="GO" id="GO:0005525">
    <property type="term" value="F:GTP binding"/>
    <property type="evidence" value="ECO:0007669"/>
    <property type="project" value="UniProtKB-KW"/>
</dbReference>
<dbReference type="Pfam" id="PF03144">
    <property type="entry name" value="GTP_EFTU_D2"/>
    <property type="match status" value="1"/>
</dbReference>
<keyword evidence="5" id="KW-0597">Phosphoprotein</keyword>
<comment type="caution">
    <text evidence="16">The sequence shown here is derived from an EMBL/GenBank/DDBJ whole genome shotgun (WGS) entry which is preliminary data.</text>
</comment>
<dbReference type="CDD" id="cd04089">
    <property type="entry name" value="eRF3_II"/>
    <property type="match status" value="1"/>
</dbReference>
<evidence type="ECO:0000259" key="15">
    <source>
        <dbReference type="PROSITE" id="PS51722"/>
    </source>
</evidence>
<evidence type="ECO:0000256" key="14">
    <source>
        <dbReference type="SAM" id="MobiDB-lite"/>
    </source>
</evidence>
<dbReference type="FunFam" id="3.40.50.300:FF:000503">
    <property type="entry name" value="Peptide chain release factor subunit 3"/>
    <property type="match status" value="1"/>
</dbReference>
<evidence type="ECO:0000256" key="11">
    <source>
        <dbReference type="ARBA" id="ARBA00030210"/>
    </source>
</evidence>
<dbReference type="CDD" id="cd01883">
    <property type="entry name" value="EF1_alpha"/>
    <property type="match status" value="1"/>
</dbReference>